<dbReference type="STRING" id="436010.A0A165ZN72"/>
<proteinExistence type="predicted"/>
<dbReference type="OrthoDB" id="424974at2759"/>
<dbReference type="AlphaFoldDB" id="A0A165ZN72"/>
<organism evidence="5 6">
    <name type="scientific">Athelia psychrophila</name>
    <dbReference type="NCBI Taxonomy" id="1759441"/>
    <lineage>
        <taxon>Eukaryota</taxon>
        <taxon>Fungi</taxon>
        <taxon>Dikarya</taxon>
        <taxon>Basidiomycota</taxon>
        <taxon>Agaricomycotina</taxon>
        <taxon>Agaricomycetes</taxon>
        <taxon>Agaricomycetidae</taxon>
        <taxon>Atheliales</taxon>
        <taxon>Atheliaceae</taxon>
        <taxon>Athelia</taxon>
    </lineage>
</organism>
<evidence type="ECO:0000313" key="6">
    <source>
        <dbReference type="Proteomes" id="UP000076532"/>
    </source>
</evidence>
<gene>
    <name evidence="5" type="ORF">FIBSPDRAFT_199814</name>
</gene>
<dbReference type="PROSITE" id="PS00463">
    <property type="entry name" value="ZN2_CY6_FUNGAL_1"/>
    <property type="match status" value="1"/>
</dbReference>
<accession>A0A165ZN72</accession>
<dbReference type="GO" id="GO:0000981">
    <property type="term" value="F:DNA-binding transcription factor activity, RNA polymerase II-specific"/>
    <property type="evidence" value="ECO:0007669"/>
    <property type="project" value="InterPro"/>
</dbReference>
<name>A0A165ZN72_9AGAM</name>
<dbReference type="InterPro" id="IPR001138">
    <property type="entry name" value="Zn2Cys6_DnaBD"/>
</dbReference>
<evidence type="ECO:0000256" key="2">
    <source>
        <dbReference type="ARBA" id="ARBA00023242"/>
    </source>
</evidence>
<evidence type="ECO:0000313" key="5">
    <source>
        <dbReference type="EMBL" id="KZP10749.1"/>
    </source>
</evidence>
<dbReference type="Pfam" id="PF00172">
    <property type="entry name" value="Zn_clus"/>
    <property type="match status" value="1"/>
</dbReference>
<dbReference type="SUPFAM" id="SSF57701">
    <property type="entry name" value="Zn2/Cys6 DNA-binding domain"/>
    <property type="match status" value="1"/>
</dbReference>
<dbReference type="CDD" id="cd12148">
    <property type="entry name" value="fungal_TF_MHR"/>
    <property type="match status" value="1"/>
</dbReference>
<feature type="coiled-coil region" evidence="3">
    <location>
        <begin position="59"/>
        <end position="93"/>
    </location>
</feature>
<keyword evidence="6" id="KW-1185">Reference proteome</keyword>
<dbReference type="GO" id="GO:0008270">
    <property type="term" value="F:zinc ion binding"/>
    <property type="evidence" value="ECO:0007669"/>
    <property type="project" value="InterPro"/>
</dbReference>
<dbReference type="EMBL" id="KV417674">
    <property type="protein sequence ID" value="KZP10749.1"/>
    <property type="molecule type" value="Genomic_DNA"/>
</dbReference>
<dbReference type="PROSITE" id="PS50048">
    <property type="entry name" value="ZN2_CY6_FUNGAL_2"/>
    <property type="match status" value="1"/>
</dbReference>
<dbReference type="CDD" id="cd00067">
    <property type="entry name" value="GAL4"/>
    <property type="match status" value="1"/>
</dbReference>
<evidence type="ECO:0000256" key="3">
    <source>
        <dbReference type="SAM" id="Coils"/>
    </source>
</evidence>
<dbReference type="PANTHER" id="PTHR31001">
    <property type="entry name" value="UNCHARACTERIZED TRANSCRIPTIONAL REGULATORY PROTEIN"/>
    <property type="match status" value="1"/>
</dbReference>
<evidence type="ECO:0000259" key="4">
    <source>
        <dbReference type="PROSITE" id="PS50048"/>
    </source>
</evidence>
<sequence length="337" mass="37344">MMSQITIGGSSERKPSAGSCAECRRSKLRCDRVFPCQTCIRRGCGDLCPYGTMAATKGNRVLMAHAQQLEKQVKGMQSRIEELESALKAQSNGNDLHPLVQQGSLDHAGLLTFDEDDIDEVTDAVDALSLGAGGQARYHGLTASSETLQGLIHPPTADSVPDTSDPQYLDLNPELIELFNAFPMGLTHRIFNKSYFNEYLPTREHAIALIDRYYVHFCLWEPIRQQDFFENILSPIYTSAARPSAESVHAHQLSLFFILLASAGIHDKNPSSVFQRQQYHALARAAFSLEPIAREVTTASTQALFIIIWYLHLSDANSIEERWLLGGVCAKTAQTVC</sequence>
<dbReference type="SMART" id="SM00066">
    <property type="entry name" value="GAL4"/>
    <property type="match status" value="1"/>
</dbReference>
<evidence type="ECO:0000256" key="1">
    <source>
        <dbReference type="ARBA" id="ARBA00004123"/>
    </source>
</evidence>
<dbReference type="PANTHER" id="PTHR31001:SF56">
    <property type="entry name" value="ZN(2)-C6 FUNGAL-TYPE DOMAIN-CONTAINING PROTEIN"/>
    <property type="match status" value="1"/>
</dbReference>
<dbReference type="InterPro" id="IPR050613">
    <property type="entry name" value="Sec_Metabolite_Reg"/>
</dbReference>
<dbReference type="Gene3D" id="4.10.240.10">
    <property type="entry name" value="Zn(2)-C6 fungal-type DNA-binding domain"/>
    <property type="match status" value="1"/>
</dbReference>
<feature type="domain" description="Zn(2)-C6 fungal-type" evidence="4">
    <location>
        <begin position="19"/>
        <end position="50"/>
    </location>
</feature>
<reference evidence="5 6" key="1">
    <citation type="journal article" date="2016" name="Mol. Biol. Evol.">
        <title>Comparative Genomics of Early-Diverging Mushroom-Forming Fungi Provides Insights into the Origins of Lignocellulose Decay Capabilities.</title>
        <authorList>
            <person name="Nagy L.G."/>
            <person name="Riley R."/>
            <person name="Tritt A."/>
            <person name="Adam C."/>
            <person name="Daum C."/>
            <person name="Floudas D."/>
            <person name="Sun H."/>
            <person name="Yadav J.S."/>
            <person name="Pangilinan J."/>
            <person name="Larsson K.H."/>
            <person name="Matsuura K."/>
            <person name="Barry K."/>
            <person name="Labutti K."/>
            <person name="Kuo R."/>
            <person name="Ohm R.A."/>
            <person name="Bhattacharya S.S."/>
            <person name="Shirouzu T."/>
            <person name="Yoshinaga Y."/>
            <person name="Martin F.M."/>
            <person name="Grigoriev I.V."/>
            <person name="Hibbett D.S."/>
        </authorList>
    </citation>
    <scope>NUCLEOTIDE SEQUENCE [LARGE SCALE GENOMIC DNA]</scope>
    <source>
        <strain evidence="5 6">CBS 109695</strain>
    </source>
</reference>
<keyword evidence="3" id="KW-0175">Coiled coil</keyword>
<dbReference type="GO" id="GO:0005634">
    <property type="term" value="C:nucleus"/>
    <property type="evidence" value="ECO:0007669"/>
    <property type="project" value="UniProtKB-SubCell"/>
</dbReference>
<dbReference type="InterPro" id="IPR036864">
    <property type="entry name" value="Zn2-C6_fun-type_DNA-bd_sf"/>
</dbReference>
<comment type="subcellular location">
    <subcellularLocation>
        <location evidence="1">Nucleus</location>
    </subcellularLocation>
</comment>
<dbReference type="Proteomes" id="UP000076532">
    <property type="component" value="Unassembled WGS sequence"/>
</dbReference>
<keyword evidence="2" id="KW-0539">Nucleus</keyword>
<protein>
    <recommendedName>
        <fullName evidence="4">Zn(2)-C6 fungal-type domain-containing protein</fullName>
    </recommendedName>
</protein>